<dbReference type="GO" id="GO:0003712">
    <property type="term" value="F:transcription coregulator activity"/>
    <property type="evidence" value="ECO:0007669"/>
    <property type="project" value="InterPro"/>
</dbReference>
<evidence type="ECO:0000256" key="3">
    <source>
        <dbReference type="SAM" id="MobiDB-lite"/>
    </source>
</evidence>
<evidence type="ECO:0000256" key="1">
    <source>
        <dbReference type="ARBA" id="ARBA00004123"/>
    </source>
</evidence>
<feature type="region of interest" description="Disordered" evidence="3">
    <location>
        <begin position="1115"/>
        <end position="1175"/>
    </location>
</feature>
<feature type="compositionally biased region" description="Polar residues" evidence="3">
    <location>
        <begin position="1115"/>
        <end position="1132"/>
    </location>
</feature>
<sequence>MNQGNFQNMGVPRPAQQGNPQPRGMQRNGDTSSDIRAHIERELGSHPTPTGWQQTVPPQNRVVVVHQIITQLSLVKPEYNLTETFNIAMSFERGKFEQSPDRRTYEAHCQAQLKRIHETRQSQADQQQQFLNPQQPQMAYMQQQMAMQGINQNQFPQGYAIPQQAHVPNLGNPMQHHPSQNQRPVQPVNPMEMQQQMASGQPVANMAQRPPQIQGQQQVTQQEQQRILQLAENMAHNVSPEQMGTVQRMVMSIPADQRQQMQSQGINPVQWVFRQHAMKKFLVERERAAQQQRAVQGSHPLDRVVSQQGGRPTSQISMRQGQPVPPPPPSQRQEAPFDQFLGQQQDALRHQEAGQVVVPASQVAPRGTPHPPPQGQFGARPMQPPNNFQQQPPAGWNPPHGQHQNVPQTPQPQIPPQTPNHANIPGQTAQQQALQGQLGGLDTSRAQRTPQQNANMPTLNRPLNPPNQAQNAPRQAQPTAKSSARNAPSGQQTAVINGQPRVGQQSAPLSLQQQKAQQFMANMTEAQRATFLASMKQRQERKKAEDAAEAAAQAGASGAPVAPMGGQGTQSQSVPKANPDVPQPPPNPMNRINGQTQTTQQPGPPNGPRGPQQKFAPIPLDENTTRMMDRVEFPRQLLNLAGANAKVPEQIKQWGQLKQWVVQNSSVLPPGSIQKVVGLQSVVYQQTVRQRNQQRDALNQAQSQGNARPVQPGVAPAAQMVAPDSSQMPVQSSTAQAHPFPMPTLPQPTNHEITAARAQLPQNLKAASDEQLRTMISNKRRTEYFKALQGQTNLTQLQQKQLYQHQTNIRQLQQANTQQAQGSMQANSHDQLQPYRRGQNQQAQPGQQWQQPQTAPKMVQANPQQARQPQSSRSGPQASVPQPNQKVGKRNNISDDVIEVPDPKLSQQQVRPSINKGSQPQPQPQPPPNSSLSQITPEKFNSLTPEQKARFQEQRRLQMEATQRASAQRLSQNVQGKRPAEAANQIIVPNAGRDGRLKELKSEVIRTLPTRQPVPMSPSTRARMIEKLRSASNMVHRLESSLPLFLSLSKDEEKTKDYLRARIAVLQQLKETQSGETNPVDNFTMGVEELETISTKLHDFFQLLMLAKVPNTAVQNPPQQQLSAGNLQSHQEALNKARAATLQKSHANNSNRPPNAPTTSRPPISFGEPSPQGIPQIYAKNELTQEKLVLPVTKKRKGNNVASPSTPAQVPTPAAANKSSPLGKTEFLDAQRPPAVMTVIKCSVPNCETAIGGFSSKADLEKHIADTHEPKEPIIKDPLDAAAFAIESMRLALNLDQNGRSKPLQDQQAEPMQAQAMKPSLSTQGQSSVKQEAATPMSRNPTQTGPSPSSNLLKTPQAAANIKTPASEVKSIGKDTKTMISAKSPAAAAPDPWADSHIKPEWFKEVFSDVADLNRPVSNDLIIDWLERNPFTPPTSPSSGIPSKDSPHKSDISVNDTLNINVNGDDWLPPEWFDDGLPSDMAALDVGDFMDMDWETTFGQADEEEEGAANGKRRRERDPLDPSDEWLKAWAPDKWEEAKKKDAGRKR</sequence>
<feature type="region of interest" description="Disordered" evidence="3">
    <location>
        <begin position="1497"/>
        <end position="1547"/>
    </location>
</feature>
<feature type="region of interest" description="Disordered" evidence="3">
    <location>
        <begin position="534"/>
        <end position="617"/>
    </location>
</feature>
<feature type="compositionally biased region" description="Polar residues" evidence="3">
    <location>
        <begin position="444"/>
        <end position="458"/>
    </location>
</feature>
<feature type="compositionally biased region" description="Polar residues" evidence="3">
    <location>
        <begin position="905"/>
        <end position="918"/>
    </location>
</feature>
<comment type="subcellular location">
    <subcellularLocation>
        <location evidence="1">Nucleus</location>
    </subcellularLocation>
</comment>
<feature type="region of interest" description="Disordered" evidence="3">
    <location>
        <begin position="361"/>
        <end position="514"/>
    </location>
</feature>
<feature type="compositionally biased region" description="Low complexity" evidence="3">
    <location>
        <begin position="549"/>
        <end position="563"/>
    </location>
</feature>
<feature type="region of interest" description="Disordered" evidence="3">
    <location>
        <begin position="1300"/>
        <end position="1353"/>
    </location>
</feature>
<feature type="compositionally biased region" description="Polar residues" evidence="3">
    <location>
        <begin position="1337"/>
        <end position="1353"/>
    </location>
</feature>
<feature type="region of interest" description="Disordered" evidence="3">
    <location>
        <begin position="290"/>
        <end position="335"/>
    </location>
</feature>
<dbReference type="GO" id="GO:0006357">
    <property type="term" value="P:regulation of transcription by RNA polymerase II"/>
    <property type="evidence" value="ECO:0007669"/>
    <property type="project" value="InterPro"/>
</dbReference>
<feature type="domain" description="Mediator complex subunit 15 KIX" evidence="4">
    <location>
        <begin position="51"/>
        <end position="127"/>
    </location>
</feature>
<feature type="compositionally biased region" description="Polar residues" evidence="3">
    <location>
        <begin position="1320"/>
        <end position="1330"/>
    </location>
</feature>
<dbReference type="GO" id="GO:0016592">
    <property type="term" value="C:mediator complex"/>
    <property type="evidence" value="ECO:0007669"/>
    <property type="project" value="InterPro"/>
</dbReference>
<feature type="region of interest" description="Disordered" evidence="3">
    <location>
        <begin position="1431"/>
        <end position="1452"/>
    </location>
</feature>
<feature type="region of interest" description="Disordered" evidence="3">
    <location>
        <begin position="835"/>
        <end position="982"/>
    </location>
</feature>
<feature type="compositionally biased region" description="Basic and acidic residues" evidence="3">
    <location>
        <begin position="1516"/>
        <end position="1541"/>
    </location>
</feature>
<feature type="compositionally biased region" description="Polar residues" evidence="3">
    <location>
        <begin position="930"/>
        <end position="945"/>
    </location>
</feature>
<dbReference type="EMBL" id="CAJPDT010000016">
    <property type="protein sequence ID" value="CAF9916063.1"/>
    <property type="molecule type" value="Genomic_DNA"/>
</dbReference>
<name>A0A8H3F5K7_9LECA</name>
<feature type="compositionally biased region" description="Polar residues" evidence="3">
    <location>
        <begin position="479"/>
        <end position="514"/>
    </location>
</feature>
<feature type="compositionally biased region" description="Polar residues" evidence="3">
    <location>
        <begin position="1200"/>
        <end position="1209"/>
    </location>
</feature>
<dbReference type="Proteomes" id="UP000664534">
    <property type="component" value="Unassembled WGS sequence"/>
</dbReference>
<accession>A0A8H3F5K7</accession>
<feature type="compositionally biased region" description="Polar residues" evidence="3">
    <location>
        <begin position="693"/>
        <end position="706"/>
    </location>
</feature>
<evidence type="ECO:0000256" key="2">
    <source>
        <dbReference type="ARBA" id="ARBA00023242"/>
    </source>
</evidence>
<evidence type="ECO:0000313" key="6">
    <source>
        <dbReference type="Proteomes" id="UP000664534"/>
    </source>
</evidence>
<feature type="compositionally biased region" description="Polar residues" evidence="3">
    <location>
        <begin position="1300"/>
        <end position="1310"/>
    </location>
</feature>
<dbReference type="Pfam" id="PF05397">
    <property type="entry name" value="Med15_fungi"/>
    <property type="match status" value="1"/>
</dbReference>
<feature type="compositionally biased region" description="Polar residues" evidence="3">
    <location>
        <begin position="305"/>
        <end position="319"/>
    </location>
</feature>
<dbReference type="Pfam" id="PF16987">
    <property type="entry name" value="KIX_2"/>
    <property type="match status" value="1"/>
</dbReference>
<reference evidence="5" key="1">
    <citation type="submission" date="2021-03" db="EMBL/GenBank/DDBJ databases">
        <authorList>
            <person name="Tagirdzhanova G."/>
        </authorList>
    </citation>
    <scope>NUCLEOTIDE SEQUENCE</scope>
</reference>
<feature type="compositionally biased region" description="Low complexity" evidence="3">
    <location>
        <begin position="426"/>
        <end position="436"/>
    </location>
</feature>
<feature type="compositionally biased region" description="Pro residues" evidence="3">
    <location>
        <begin position="409"/>
        <end position="418"/>
    </location>
</feature>
<feature type="compositionally biased region" description="Basic and acidic residues" evidence="3">
    <location>
        <begin position="947"/>
        <end position="958"/>
    </location>
</feature>
<feature type="region of interest" description="Disordered" evidence="3">
    <location>
        <begin position="1193"/>
        <end position="1221"/>
    </location>
</feature>
<comment type="caution">
    <text evidence="5">The sequence shown here is derived from an EMBL/GenBank/DDBJ whole genome shotgun (WGS) entry which is preliminary data.</text>
</comment>
<keyword evidence="6" id="KW-1185">Reference proteome</keyword>
<dbReference type="InterPro" id="IPR008626">
    <property type="entry name" value="Mediator_Med15_fun"/>
</dbReference>
<feature type="compositionally biased region" description="Low complexity" evidence="3">
    <location>
        <begin position="459"/>
        <end position="478"/>
    </location>
</feature>
<feature type="compositionally biased region" description="Low complexity" evidence="3">
    <location>
        <begin position="838"/>
        <end position="853"/>
    </location>
</feature>
<feature type="region of interest" description="Disordered" evidence="3">
    <location>
        <begin position="693"/>
        <end position="714"/>
    </location>
</feature>
<evidence type="ECO:0000259" key="4">
    <source>
        <dbReference type="Pfam" id="PF16987"/>
    </source>
</evidence>
<dbReference type="OrthoDB" id="3918840at2759"/>
<keyword evidence="2" id="KW-0539">Nucleus</keyword>
<evidence type="ECO:0000313" key="5">
    <source>
        <dbReference type="EMBL" id="CAF9916063.1"/>
    </source>
</evidence>
<dbReference type="InterPro" id="IPR036546">
    <property type="entry name" value="MED15_KIX"/>
</dbReference>
<feature type="compositionally biased region" description="Polar residues" evidence="3">
    <location>
        <begin position="1142"/>
        <end position="1162"/>
    </location>
</feature>
<feature type="compositionally biased region" description="Low complexity" evidence="3">
    <location>
        <begin position="589"/>
        <end position="601"/>
    </location>
</feature>
<protein>
    <recommendedName>
        <fullName evidence="4">Mediator complex subunit 15 KIX domain-containing protein</fullName>
    </recommendedName>
</protein>
<feature type="compositionally biased region" description="Polar residues" evidence="3">
    <location>
        <begin position="960"/>
        <end position="975"/>
    </location>
</feature>
<feature type="region of interest" description="Disordered" evidence="3">
    <location>
        <begin position="1"/>
        <end position="31"/>
    </location>
</feature>
<organism evidence="5 6">
    <name type="scientific">Imshaugia aleurites</name>
    <dbReference type="NCBI Taxonomy" id="172621"/>
    <lineage>
        <taxon>Eukaryota</taxon>
        <taxon>Fungi</taxon>
        <taxon>Dikarya</taxon>
        <taxon>Ascomycota</taxon>
        <taxon>Pezizomycotina</taxon>
        <taxon>Lecanoromycetes</taxon>
        <taxon>OSLEUM clade</taxon>
        <taxon>Lecanoromycetidae</taxon>
        <taxon>Lecanorales</taxon>
        <taxon>Lecanorineae</taxon>
        <taxon>Parmeliaceae</taxon>
        <taxon>Imshaugia</taxon>
    </lineage>
</organism>
<proteinExistence type="predicted"/>
<feature type="compositionally biased region" description="Low complexity" evidence="3">
    <location>
        <begin position="860"/>
        <end position="879"/>
    </location>
</feature>
<gene>
    <name evidence="5" type="ORF">IMSHALPRED_002958</name>
</gene>